<evidence type="ECO:0000256" key="2">
    <source>
        <dbReference type="ARBA" id="ARBA00009012"/>
    </source>
</evidence>
<dbReference type="EMBL" id="OB792959">
    <property type="protein sequence ID" value="CAD7425462.1"/>
    <property type="molecule type" value="Genomic_DNA"/>
</dbReference>
<feature type="transmembrane region" description="Helical" evidence="7">
    <location>
        <begin position="88"/>
        <end position="104"/>
    </location>
</feature>
<evidence type="ECO:0000256" key="7">
    <source>
        <dbReference type="SAM" id="Phobius"/>
    </source>
</evidence>
<feature type="transmembrane region" description="Helical" evidence="7">
    <location>
        <begin position="246"/>
        <end position="268"/>
    </location>
</feature>
<evidence type="ECO:0000256" key="5">
    <source>
        <dbReference type="ARBA" id="ARBA00022989"/>
    </source>
</evidence>
<evidence type="ECO:0000256" key="4">
    <source>
        <dbReference type="ARBA" id="ARBA00022692"/>
    </source>
</evidence>
<gene>
    <name evidence="8" type="ORF">TMSB3V08_LOCUS2371</name>
</gene>
<name>A0A7R9HKA6_9NEOP</name>
<protein>
    <recommendedName>
        <fullName evidence="3">Transmembrane protein 19</fullName>
    </recommendedName>
</protein>
<evidence type="ECO:0000256" key="6">
    <source>
        <dbReference type="ARBA" id="ARBA00023136"/>
    </source>
</evidence>
<comment type="subcellular location">
    <subcellularLocation>
        <location evidence="1">Membrane</location>
        <topology evidence="1">Multi-pass membrane protein</topology>
    </subcellularLocation>
</comment>
<comment type="similarity">
    <text evidence="2">Belongs to the TMEM19 family.</text>
</comment>
<accession>A0A7R9HKA6</accession>
<keyword evidence="5 7" id="KW-1133">Transmembrane helix</keyword>
<dbReference type="GO" id="GO:0016020">
    <property type="term" value="C:membrane"/>
    <property type="evidence" value="ECO:0007669"/>
    <property type="project" value="UniProtKB-SubCell"/>
</dbReference>
<dbReference type="PANTHER" id="PTHR13353">
    <property type="entry name" value="TRANSMEMBRANE PROTEIN 19"/>
    <property type="match status" value="1"/>
</dbReference>
<organism evidence="8">
    <name type="scientific">Timema monikensis</name>
    <dbReference type="NCBI Taxonomy" id="170555"/>
    <lineage>
        <taxon>Eukaryota</taxon>
        <taxon>Metazoa</taxon>
        <taxon>Ecdysozoa</taxon>
        <taxon>Arthropoda</taxon>
        <taxon>Hexapoda</taxon>
        <taxon>Insecta</taxon>
        <taxon>Pterygota</taxon>
        <taxon>Neoptera</taxon>
        <taxon>Polyneoptera</taxon>
        <taxon>Phasmatodea</taxon>
        <taxon>Timematodea</taxon>
        <taxon>Timematoidea</taxon>
        <taxon>Timematidae</taxon>
        <taxon>Timema</taxon>
    </lineage>
</organism>
<feature type="transmembrane region" description="Helical" evidence="7">
    <location>
        <begin position="288"/>
        <end position="308"/>
    </location>
</feature>
<dbReference type="AlphaFoldDB" id="A0A7R9HKA6"/>
<evidence type="ECO:0000313" key="8">
    <source>
        <dbReference type="EMBL" id="CAD7425462.1"/>
    </source>
</evidence>
<keyword evidence="6 7" id="KW-0472">Membrane</keyword>
<feature type="transmembrane region" description="Helical" evidence="7">
    <location>
        <begin position="110"/>
        <end position="134"/>
    </location>
</feature>
<sequence length="419" mass="45235">MKDIDLGSGKAGVTISMLTGTDEDIQISVGYAPTHSNMRRRYSLVNVDVAWKSGLLFLYLRKQQQTRFGTNVYSRYVPERDVIPPTRWLFSVIFPLVLATFGLGRKSLDARLLVGFVLCISNLAFVACVFTFFITSSRATKFRSGVKRRFEEEFKEGGQRNWLQVLCNSGMAMQLALLYLLDVGCEERPIDFTRDYRSSWLGIGVLGAFACCNGDTWASELGSVIGNKDPLLITTFQRVPRGTNGAVTPVGLVLSAVGGAVVGLSYYLAVLYSVDPHILSLSPPQWPLVVAGAFGGFIGSLLDSLLGATLQYSGVNEKTGCIVGCPGRGVRHISGSSVLDNHSVNLISSIATGLLLPRLANTFWPEVGSVWFCCDASSTALTPGVPSSATAAYIWCSRNSSHCHTLSSSATGPLVDLMN</sequence>
<keyword evidence="4 7" id="KW-0812">Transmembrane</keyword>
<evidence type="ECO:0000256" key="3">
    <source>
        <dbReference type="ARBA" id="ARBA00014258"/>
    </source>
</evidence>
<evidence type="ECO:0000256" key="1">
    <source>
        <dbReference type="ARBA" id="ARBA00004141"/>
    </source>
</evidence>
<dbReference type="PANTHER" id="PTHR13353:SF5">
    <property type="entry name" value="TRANSMEMBRANE PROTEIN 19"/>
    <property type="match status" value="1"/>
</dbReference>
<dbReference type="InterPro" id="IPR002794">
    <property type="entry name" value="DUF92_TMEM19"/>
</dbReference>
<reference evidence="8" key="1">
    <citation type="submission" date="2020-11" db="EMBL/GenBank/DDBJ databases">
        <authorList>
            <person name="Tran Van P."/>
        </authorList>
    </citation>
    <scope>NUCLEOTIDE SEQUENCE</scope>
</reference>
<proteinExistence type="inferred from homology"/>
<dbReference type="Pfam" id="PF01940">
    <property type="entry name" value="DUF92"/>
    <property type="match status" value="1"/>
</dbReference>